<dbReference type="EMBL" id="BAABIW010000006">
    <property type="protein sequence ID" value="GAA5019767.1"/>
    <property type="molecule type" value="Genomic_DNA"/>
</dbReference>
<sequence length="170" mass="17208">MPRTGRLRRDAAAHRFRTAGAWCAAGALVAALGACGQPQPSPDDGVAPTVSVPVQPTITAVTPSDDVIDPSVEPSDGELFDAASSLTDASCEATGGVWSFTGTLTNSDTEKHTFTVAVFIVKRSDGSDVAGKEVDITLEPGATAPVSIPSFHTGPGTGVECLSGVTVKGL</sequence>
<gene>
    <name evidence="1" type="ORF">GCM10023258_07670</name>
</gene>
<organism evidence="1 2">
    <name type="scientific">Terrabacter aeriphilus</name>
    <dbReference type="NCBI Taxonomy" id="515662"/>
    <lineage>
        <taxon>Bacteria</taxon>
        <taxon>Bacillati</taxon>
        <taxon>Actinomycetota</taxon>
        <taxon>Actinomycetes</taxon>
        <taxon>Micrococcales</taxon>
        <taxon>Intrasporangiaceae</taxon>
        <taxon>Terrabacter</taxon>
    </lineage>
</organism>
<evidence type="ECO:0000313" key="2">
    <source>
        <dbReference type="Proteomes" id="UP001500427"/>
    </source>
</evidence>
<protein>
    <submittedName>
        <fullName evidence="1">Uncharacterized protein</fullName>
    </submittedName>
</protein>
<keyword evidence="2" id="KW-1185">Reference proteome</keyword>
<evidence type="ECO:0000313" key="1">
    <source>
        <dbReference type="EMBL" id="GAA5019767.1"/>
    </source>
</evidence>
<reference evidence="2" key="1">
    <citation type="journal article" date="2019" name="Int. J. Syst. Evol. Microbiol.">
        <title>The Global Catalogue of Microorganisms (GCM) 10K type strain sequencing project: providing services to taxonomists for standard genome sequencing and annotation.</title>
        <authorList>
            <consortium name="The Broad Institute Genomics Platform"/>
            <consortium name="The Broad Institute Genome Sequencing Center for Infectious Disease"/>
            <person name="Wu L."/>
            <person name="Ma J."/>
        </authorList>
    </citation>
    <scope>NUCLEOTIDE SEQUENCE [LARGE SCALE GENOMIC DNA]</scope>
    <source>
        <strain evidence="2">JCM 17687</strain>
    </source>
</reference>
<dbReference type="Proteomes" id="UP001500427">
    <property type="component" value="Unassembled WGS sequence"/>
</dbReference>
<name>A0ABP9J5Q3_9MICO</name>
<dbReference type="PROSITE" id="PS51257">
    <property type="entry name" value="PROKAR_LIPOPROTEIN"/>
    <property type="match status" value="1"/>
</dbReference>
<proteinExistence type="predicted"/>
<dbReference type="RefSeq" id="WP_345506109.1">
    <property type="nucleotide sequence ID" value="NZ_BAABIW010000006.1"/>
</dbReference>
<comment type="caution">
    <text evidence="1">The sequence shown here is derived from an EMBL/GenBank/DDBJ whole genome shotgun (WGS) entry which is preliminary data.</text>
</comment>
<accession>A0ABP9J5Q3</accession>